<dbReference type="GO" id="GO:0005886">
    <property type="term" value="C:plasma membrane"/>
    <property type="evidence" value="ECO:0007669"/>
    <property type="project" value="UniProtKB-SubCell"/>
</dbReference>
<dbReference type="InterPro" id="IPR005225">
    <property type="entry name" value="Small_GTP-bd"/>
</dbReference>
<keyword evidence="8" id="KW-0472">Membrane</keyword>
<dbReference type="PRINTS" id="PR00449">
    <property type="entry name" value="RASTRNSFRMNG"/>
</dbReference>
<comment type="subcellular location">
    <subcellularLocation>
        <location evidence="1">Cell membrane</location>
        <topology evidence="1">Lipid-anchor</topology>
        <orientation evidence="1">Cytoplasmic side</orientation>
    </subcellularLocation>
</comment>
<evidence type="ECO:0000256" key="6">
    <source>
        <dbReference type="ARBA" id="ARBA00022927"/>
    </source>
</evidence>
<keyword evidence="9" id="KW-0449">Lipoprotein</keyword>
<dbReference type="SMART" id="SM00177">
    <property type="entry name" value="ARF"/>
    <property type="match status" value="1"/>
</dbReference>
<dbReference type="AlphaFoldDB" id="A0A7S2CX30"/>
<keyword evidence="7" id="KW-0342">GTP-binding</keyword>
<keyword evidence="5" id="KW-0547">Nucleotide-binding</keyword>
<evidence type="ECO:0000256" key="8">
    <source>
        <dbReference type="ARBA" id="ARBA00023136"/>
    </source>
</evidence>
<dbReference type="SUPFAM" id="SSF52540">
    <property type="entry name" value="P-loop containing nucleoside triphosphate hydrolases"/>
    <property type="match status" value="1"/>
</dbReference>
<sequence>MAARDSRTGQRKFDLQIKLMMIGDQNVGKTALLMRYAENEFHESLLPTIGIDFKIKTVELLGKLVKLQIWDTAGQERFRTITQAYYRGAMGILLIYDVTTTKSWSNVRNWVRNIQDNAPQTVNKILIGNKCDLASKREVTTQQGEQLAREYGMKFLETSARENLNVQEAFFTLASDVVERLVAGGAGSEPPPSEASGVNVKRDAAGSKNFGCC</sequence>
<keyword evidence="6" id="KW-0653">Protein transport</keyword>
<evidence type="ECO:0000256" key="7">
    <source>
        <dbReference type="ARBA" id="ARBA00023134"/>
    </source>
</evidence>
<dbReference type="SMART" id="SM00176">
    <property type="entry name" value="RAN"/>
    <property type="match status" value="1"/>
</dbReference>
<dbReference type="GO" id="GO:0005525">
    <property type="term" value="F:GTP binding"/>
    <property type="evidence" value="ECO:0007669"/>
    <property type="project" value="UniProtKB-KW"/>
</dbReference>
<dbReference type="InterPro" id="IPR027417">
    <property type="entry name" value="P-loop_NTPase"/>
</dbReference>
<dbReference type="SMART" id="SM00174">
    <property type="entry name" value="RHO"/>
    <property type="match status" value="1"/>
</dbReference>
<dbReference type="Pfam" id="PF00071">
    <property type="entry name" value="Ras"/>
    <property type="match status" value="1"/>
</dbReference>
<gene>
    <name evidence="11" type="ORF">CBRE1094_LOCUS12246</name>
</gene>
<evidence type="ECO:0000256" key="2">
    <source>
        <dbReference type="ARBA" id="ARBA00006270"/>
    </source>
</evidence>
<keyword evidence="4" id="KW-1003">Cell membrane</keyword>
<dbReference type="FunFam" id="3.40.50.300:FF:000363">
    <property type="entry name" value="Secretion related GTPase srgA"/>
    <property type="match status" value="1"/>
</dbReference>
<name>A0A7S2CX30_9EUKA</name>
<dbReference type="PROSITE" id="PS51420">
    <property type="entry name" value="RHO"/>
    <property type="match status" value="1"/>
</dbReference>
<dbReference type="InterPro" id="IPR050305">
    <property type="entry name" value="Small_GTPase_Rab"/>
</dbReference>
<dbReference type="PROSITE" id="PS51421">
    <property type="entry name" value="RAS"/>
    <property type="match status" value="1"/>
</dbReference>
<comment type="similarity">
    <text evidence="2">Belongs to the small GTPase superfamily. Rab family.</text>
</comment>
<evidence type="ECO:0000256" key="3">
    <source>
        <dbReference type="ARBA" id="ARBA00022448"/>
    </source>
</evidence>
<organism evidence="11">
    <name type="scientific">Haptolina brevifila</name>
    <dbReference type="NCBI Taxonomy" id="156173"/>
    <lineage>
        <taxon>Eukaryota</taxon>
        <taxon>Haptista</taxon>
        <taxon>Haptophyta</taxon>
        <taxon>Prymnesiophyceae</taxon>
        <taxon>Prymnesiales</taxon>
        <taxon>Prymnesiaceae</taxon>
        <taxon>Haptolina</taxon>
    </lineage>
</organism>
<keyword evidence="3" id="KW-0813">Transport</keyword>
<keyword evidence="10" id="KW-0636">Prenylation</keyword>
<evidence type="ECO:0000313" key="11">
    <source>
        <dbReference type="EMBL" id="CAD9438029.1"/>
    </source>
</evidence>
<dbReference type="GO" id="GO:0003924">
    <property type="term" value="F:GTPase activity"/>
    <property type="evidence" value="ECO:0007669"/>
    <property type="project" value="InterPro"/>
</dbReference>
<evidence type="ECO:0000256" key="1">
    <source>
        <dbReference type="ARBA" id="ARBA00004342"/>
    </source>
</evidence>
<accession>A0A7S2CX30</accession>
<dbReference type="PANTHER" id="PTHR47980">
    <property type="entry name" value="LD44762P"/>
    <property type="match status" value="1"/>
</dbReference>
<evidence type="ECO:0000256" key="5">
    <source>
        <dbReference type="ARBA" id="ARBA00022741"/>
    </source>
</evidence>
<dbReference type="InterPro" id="IPR001806">
    <property type="entry name" value="Small_GTPase"/>
</dbReference>
<dbReference type="SMART" id="SM00175">
    <property type="entry name" value="RAB"/>
    <property type="match status" value="1"/>
</dbReference>
<evidence type="ECO:0000256" key="4">
    <source>
        <dbReference type="ARBA" id="ARBA00022475"/>
    </source>
</evidence>
<dbReference type="NCBIfam" id="TIGR00231">
    <property type="entry name" value="small_GTP"/>
    <property type="match status" value="1"/>
</dbReference>
<dbReference type="EMBL" id="HBGU01022443">
    <property type="protein sequence ID" value="CAD9438029.1"/>
    <property type="molecule type" value="Transcribed_RNA"/>
</dbReference>
<dbReference type="Gene3D" id="3.40.50.300">
    <property type="entry name" value="P-loop containing nucleotide triphosphate hydrolases"/>
    <property type="match status" value="1"/>
</dbReference>
<reference evidence="11" key="1">
    <citation type="submission" date="2021-01" db="EMBL/GenBank/DDBJ databases">
        <authorList>
            <person name="Corre E."/>
            <person name="Pelletier E."/>
            <person name="Niang G."/>
            <person name="Scheremetjew M."/>
            <person name="Finn R."/>
            <person name="Kale V."/>
            <person name="Holt S."/>
            <person name="Cochrane G."/>
            <person name="Meng A."/>
            <person name="Brown T."/>
            <person name="Cohen L."/>
        </authorList>
    </citation>
    <scope>NUCLEOTIDE SEQUENCE</scope>
    <source>
        <strain evidence="11">UTEX LB 985</strain>
    </source>
</reference>
<dbReference type="GO" id="GO:0015031">
    <property type="term" value="P:protein transport"/>
    <property type="evidence" value="ECO:0007669"/>
    <property type="project" value="UniProtKB-KW"/>
</dbReference>
<protein>
    <submittedName>
        <fullName evidence="11">Uncharacterized protein</fullName>
    </submittedName>
</protein>
<dbReference type="PROSITE" id="PS51419">
    <property type="entry name" value="RAB"/>
    <property type="match status" value="1"/>
</dbReference>
<evidence type="ECO:0000256" key="10">
    <source>
        <dbReference type="ARBA" id="ARBA00023289"/>
    </source>
</evidence>
<proteinExistence type="inferred from homology"/>
<evidence type="ECO:0000256" key="9">
    <source>
        <dbReference type="ARBA" id="ARBA00023288"/>
    </source>
</evidence>
<dbReference type="SMART" id="SM00173">
    <property type="entry name" value="RAS"/>
    <property type="match status" value="1"/>
</dbReference>